<accession>A0A9P5BX48</accession>
<name>A0A9P5BX48_9PLEO</name>
<feature type="region of interest" description="Disordered" evidence="1">
    <location>
        <begin position="197"/>
        <end position="273"/>
    </location>
</feature>
<organism evidence="2 3">
    <name type="scientific">Didymella heteroderae</name>
    <dbReference type="NCBI Taxonomy" id="1769908"/>
    <lineage>
        <taxon>Eukaryota</taxon>
        <taxon>Fungi</taxon>
        <taxon>Dikarya</taxon>
        <taxon>Ascomycota</taxon>
        <taxon>Pezizomycotina</taxon>
        <taxon>Dothideomycetes</taxon>
        <taxon>Pleosporomycetidae</taxon>
        <taxon>Pleosporales</taxon>
        <taxon>Pleosporineae</taxon>
        <taxon>Didymellaceae</taxon>
        <taxon>Didymella</taxon>
    </lineage>
</organism>
<feature type="compositionally biased region" description="Polar residues" evidence="1">
    <location>
        <begin position="197"/>
        <end position="217"/>
    </location>
</feature>
<dbReference type="AlphaFoldDB" id="A0A9P5BX48"/>
<reference evidence="2" key="1">
    <citation type="submission" date="2019-04" db="EMBL/GenBank/DDBJ databases">
        <title>Sequencing of skin fungus with MAO and IRED activity.</title>
        <authorList>
            <person name="Marsaioli A.J."/>
            <person name="Bonatto J.M.C."/>
            <person name="Reis Junior O."/>
        </authorList>
    </citation>
    <scope>NUCLEOTIDE SEQUENCE</scope>
    <source>
        <strain evidence="2">28M1</strain>
    </source>
</reference>
<evidence type="ECO:0000313" key="3">
    <source>
        <dbReference type="Proteomes" id="UP000758155"/>
    </source>
</evidence>
<comment type="caution">
    <text evidence="2">The sequence shown here is derived from an EMBL/GenBank/DDBJ whole genome shotgun (WGS) entry which is preliminary data.</text>
</comment>
<keyword evidence="3" id="KW-1185">Reference proteome</keyword>
<dbReference type="Proteomes" id="UP000758155">
    <property type="component" value="Unassembled WGS sequence"/>
</dbReference>
<sequence length="273" mass="30264">MVHTLPAVVYATASYAMTPSTHLIYGSADVTAPYHIDNNGGPSQLAWPNDLAGAIAFLRRITREPEVDPLQDTLSLIIDTTKDRPGLDGVGWFTLGHEKMAPPHEFEAMCRVLFQAIITRCERGYRGLPRAERLSKNRHTRRRGTIPSWKVDLNCDCKTRIENAISSMREWKSICKVILVSDSQIEKFANAPLSTATDKKTYQGNNGTKDANSQNERAASVAAAYGPEAVDKLKAKGKLPTLSRPRKEMSEQDEVENKNPNISSASEQTTRHS</sequence>
<evidence type="ECO:0000256" key="1">
    <source>
        <dbReference type="SAM" id="MobiDB-lite"/>
    </source>
</evidence>
<proteinExistence type="predicted"/>
<gene>
    <name evidence="2" type="ORF">E8E12_002221</name>
</gene>
<dbReference type="OrthoDB" id="3801063at2759"/>
<protein>
    <submittedName>
        <fullName evidence="2">Uncharacterized protein</fullName>
    </submittedName>
</protein>
<feature type="compositionally biased region" description="Polar residues" evidence="1">
    <location>
        <begin position="258"/>
        <end position="273"/>
    </location>
</feature>
<evidence type="ECO:0000313" key="2">
    <source>
        <dbReference type="EMBL" id="KAF3033312.1"/>
    </source>
</evidence>
<dbReference type="EMBL" id="SWKV01000083">
    <property type="protein sequence ID" value="KAF3033312.1"/>
    <property type="molecule type" value="Genomic_DNA"/>
</dbReference>